<dbReference type="RefSeq" id="WP_131553319.1">
    <property type="nucleotide sequence ID" value="NZ_SJSK01000002.1"/>
</dbReference>
<name>A0A4R0MYH3_9SPHI</name>
<accession>A0A4R0MYH3</accession>
<evidence type="ECO:0000256" key="4">
    <source>
        <dbReference type="ARBA" id="ARBA00022989"/>
    </source>
</evidence>
<feature type="transmembrane region" description="Helical" evidence="6">
    <location>
        <begin position="211"/>
        <end position="232"/>
    </location>
</feature>
<evidence type="ECO:0000256" key="1">
    <source>
        <dbReference type="ARBA" id="ARBA00004141"/>
    </source>
</evidence>
<evidence type="ECO:0000256" key="5">
    <source>
        <dbReference type="ARBA" id="ARBA00023136"/>
    </source>
</evidence>
<gene>
    <name evidence="8" type="ORF">EZ428_11705</name>
</gene>
<keyword evidence="5 6" id="KW-0472">Membrane</keyword>
<reference evidence="8 9" key="1">
    <citation type="submission" date="2019-02" db="EMBL/GenBank/DDBJ databases">
        <title>Pedobacter sp. RP-1-13 sp. nov., isolated from Arctic soil.</title>
        <authorList>
            <person name="Dahal R.H."/>
        </authorList>
    </citation>
    <scope>NUCLEOTIDE SEQUENCE [LARGE SCALE GENOMIC DNA]</scope>
    <source>
        <strain evidence="8 9">RP-1-13</strain>
    </source>
</reference>
<dbReference type="EMBL" id="SJSK01000002">
    <property type="protein sequence ID" value="TCC92381.1"/>
    <property type="molecule type" value="Genomic_DNA"/>
</dbReference>
<dbReference type="OrthoDB" id="1098926at2"/>
<dbReference type="InterPro" id="IPR050638">
    <property type="entry name" value="AA-Vitamin_Transporters"/>
</dbReference>
<dbReference type="InterPro" id="IPR000620">
    <property type="entry name" value="EamA_dom"/>
</dbReference>
<comment type="similarity">
    <text evidence="2">Belongs to the EamA transporter family.</text>
</comment>
<feature type="domain" description="EamA" evidence="7">
    <location>
        <begin position="149"/>
        <end position="281"/>
    </location>
</feature>
<keyword evidence="4 6" id="KW-1133">Transmembrane helix</keyword>
<feature type="transmembrane region" description="Helical" evidence="6">
    <location>
        <begin position="148"/>
        <end position="168"/>
    </location>
</feature>
<evidence type="ECO:0000313" key="9">
    <source>
        <dbReference type="Proteomes" id="UP000292884"/>
    </source>
</evidence>
<feature type="transmembrane region" description="Helical" evidence="6">
    <location>
        <begin position="31"/>
        <end position="52"/>
    </location>
</feature>
<dbReference type="Proteomes" id="UP000292884">
    <property type="component" value="Unassembled WGS sequence"/>
</dbReference>
<feature type="transmembrane region" description="Helical" evidence="6">
    <location>
        <begin position="121"/>
        <end position="142"/>
    </location>
</feature>
<dbReference type="Pfam" id="PF00892">
    <property type="entry name" value="EamA"/>
    <property type="match status" value="2"/>
</dbReference>
<evidence type="ECO:0000256" key="3">
    <source>
        <dbReference type="ARBA" id="ARBA00022692"/>
    </source>
</evidence>
<protein>
    <submittedName>
        <fullName evidence="8">EamA family transporter</fullName>
    </submittedName>
</protein>
<evidence type="ECO:0000259" key="7">
    <source>
        <dbReference type="Pfam" id="PF00892"/>
    </source>
</evidence>
<feature type="transmembrane region" description="Helical" evidence="6">
    <location>
        <begin position="180"/>
        <end position="199"/>
    </location>
</feature>
<comment type="caution">
    <text evidence="8">The sequence shown here is derived from an EMBL/GenBank/DDBJ whole genome shotgun (WGS) entry which is preliminary data.</text>
</comment>
<feature type="transmembrane region" description="Helical" evidence="6">
    <location>
        <begin position="239"/>
        <end position="258"/>
    </location>
</feature>
<feature type="transmembrane region" description="Helical" evidence="6">
    <location>
        <begin position="68"/>
        <end position="86"/>
    </location>
</feature>
<proteinExistence type="inferred from homology"/>
<dbReference type="PANTHER" id="PTHR32322:SF2">
    <property type="entry name" value="EAMA DOMAIN-CONTAINING PROTEIN"/>
    <property type="match status" value="1"/>
</dbReference>
<keyword evidence="3 6" id="KW-0812">Transmembrane</keyword>
<dbReference type="PANTHER" id="PTHR32322">
    <property type="entry name" value="INNER MEMBRANE TRANSPORTER"/>
    <property type="match status" value="1"/>
</dbReference>
<feature type="domain" description="EamA" evidence="7">
    <location>
        <begin position="8"/>
        <end position="137"/>
    </location>
</feature>
<sequence length="290" mass="32140">MKDKLLPGLLFAICWSTGSVAAKFGIQSADALILASLRFIGTGIILSPYFIYRTKRAFLPPREEWKHVIIYGILNTTLTLGAFFAAQKYVTSGVSMLFIAIAPLLISLLSSILLKRKLSIWEIVGMLVAFAGLVICSMPEINNGKIKLIGIVYLLIYIISYAISSVYYSKARITVQPAVFNIWQVFIGGIVLLPISFLLHSAQIRFINATLFISLGWMIIILSFTANLLWLFLIKKDAVAAAAWLYLTPVFGYLWGFLFLKESIDYNAVAGTVLVIVGLVIAKKTEKART</sequence>
<dbReference type="GO" id="GO:0016020">
    <property type="term" value="C:membrane"/>
    <property type="evidence" value="ECO:0007669"/>
    <property type="project" value="UniProtKB-SubCell"/>
</dbReference>
<dbReference type="InterPro" id="IPR037185">
    <property type="entry name" value="EmrE-like"/>
</dbReference>
<dbReference type="AlphaFoldDB" id="A0A4R0MYH3"/>
<evidence type="ECO:0000256" key="6">
    <source>
        <dbReference type="SAM" id="Phobius"/>
    </source>
</evidence>
<comment type="subcellular location">
    <subcellularLocation>
        <location evidence="1">Membrane</location>
        <topology evidence="1">Multi-pass membrane protein</topology>
    </subcellularLocation>
</comment>
<evidence type="ECO:0000256" key="2">
    <source>
        <dbReference type="ARBA" id="ARBA00007362"/>
    </source>
</evidence>
<dbReference type="SUPFAM" id="SSF103481">
    <property type="entry name" value="Multidrug resistance efflux transporter EmrE"/>
    <property type="match status" value="2"/>
</dbReference>
<feature type="transmembrane region" description="Helical" evidence="6">
    <location>
        <begin position="92"/>
        <end position="114"/>
    </location>
</feature>
<keyword evidence="9" id="KW-1185">Reference proteome</keyword>
<evidence type="ECO:0000313" key="8">
    <source>
        <dbReference type="EMBL" id="TCC92381.1"/>
    </source>
</evidence>
<feature type="transmembrane region" description="Helical" evidence="6">
    <location>
        <begin position="264"/>
        <end position="282"/>
    </location>
</feature>
<organism evidence="8 9">
    <name type="scientific">Pedobacter frigiditerrae</name>
    <dbReference type="NCBI Taxonomy" id="2530452"/>
    <lineage>
        <taxon>Bacteria</taxon>
        <taxon>Pseudomonadati</taxon>
        <taxon>Bacteroidota</taxon>
        <taxon>Sphingobacteriia</taxon>
        <taxon>Sphingobacteriales</taxon>
        <taxon>Sphingobacteriaceae</taxon>
        <taxon>Pedobacter</taxon>
    </lineage>
</organism>